<proteinExistence type="predicted"/>
<dbReference type="EMBL" id="CAJVQB010061912">
    <property type="protein sequence ID" value="CAG8840056.1"/>
    <property type="molecule type" value="Genomic_DNA"/>
</dbReference>
<feature type="non-terminal residue" evidence="1">
    <location>
        <position position="65"/>
    </location>
</feature>
<sequence>KDDIKMLNSSEDLYSNKQDLDLSILTFINLESSVFTFSKNNHESEDFYETKSDDNIQNKYSVDKI</sequence>
<name>A0ABN7WSW2_GIGMA</name>
<protein>
    <submittedName>
        <fullName evidence="1">9269_t:CDS:1</fullName>
    </submittedName>
</protein>
<reference evidence="1 2" key="1">
    <citation type="submission" date="2021-06" db="EMBL/GenBank/DDBJ databases">
        <authorList>
            <person name="Kallberg Y."/>
            <person name="Tangrot J."/>
            <person name="Rosling A."/>
        </authorList>
    </citation>
    <scope>NUCLEOTIDE SEQUENCE [LARGE SCALE GENOMIC DNA]</scope>
    <source>
        <strain evidence="1 2">120-4 pot B 10/14</strain>
    </source>
</reference>
<evidence type="ECO:0000313" key="2">
    <source>
        <dbReference type="Proteomes" id="UP000789901"/>
    </source>
</evidence>
<keyword evidence="2" id="KW-1185">Reference proteome</keyword>
<accession>A0ABN7WSW2</accession>
<evidence type="ECO:0000313" key="1">
    <source>
        <dbReference type="EMBL" id="CAG8840056.1"/>
    </source>
</evidence>
<organism evidence="1 2">
    <name type="scientific">Gigaspora margarita</name>
    <dbReference type="NCBI Taxonomy" id="4874"/>
    <lineage>
        <taxon>Eukaryota</taxon>
        <taxon>Fungi</taxon>
        <taxon>Fungi incertae sedis</taxon>
        <taxon>Mucoromycota</taxon>
        <taxon>Glomeromycotina</taxon>
        <taxon>Glomeromycetes</taxon>
        <taxon>Diversisporales</taxon>
        <taxon>Gigasporaceae</taxon>
        <taxon>Gigaspora</taxon>
    </lineage>
</organism>
<gene>
    <name evidence="1" type="ORF">GMARGA_LOCUS34733</name>
</gene>
<dbReference type="Proteomes" id="UP000789901">
    <property type="component" value="Unassembled WGS sequence"/>
</dbReference>
<feature type="non-terminal residue" evidence="1">
    <location>
        <position position="1"/>
    </location>
</feature>
<comment type="caution">
    <text evidence="1">The sequence shown here is derived from an EMBL/GenBank/DDBJ whole genome shotgun (WGS) entry which is preliminary data.</text>
</comment>